<comment type="caution">
    <text evidence="1">The sequence shown here is derived from an EMBL/GenBank/DDBJ whole genome shotgun (WGS) entry which is preliminary data.</text>
</comment>
<dbReference type="Proteomes" id="UP001165121">
    <property type="component" value="Unassembled WGS sequence"/>
</dbReference>
<gene>
    <name evidence="1" type="ORF">Pfra01_001880900</name>
</gene>
<evidence type="ECO:0000313" key="1">
    <source>
        <dbReference type="EMBL" id="GMF48557.1"/>
    </source>
</evidence>
<evidence type="ECO:0000313" key="2">
    <source>
        <dbReference type="Proteomes" id="UP001165121"/>
    </source>
</evidence>
<name>A0A9W6XZZ0_9STRA</name>
<organism evidence="1 2">
    <name type="scientific">Phytophthora fragariaefolia</name>
    <dbReference type="NCBI Taxonomy" id="1490495"/>
    <lineage>
        <taxon>Eukaryota</taxon>
        <taxon>Sar</taxon>
        <taxon>Stramenopiles</taxon>
        <taxon>Oomycota</taxon>
        <taxon>Peronosporomycetes</taxon>
        <taxon>Peronosporales</taxon>
        <taxon>Peronosporaceae</taxon>
        <taxon>Phytophthora</taxon>
    </lineage>
</organism>
<dbReference type="EMBL" id="BSXT01002379">
    <property type="protein sequence ID" value="GMF48557.1"/>
    <property type="molecule type" value="Genomic_DNA"/>
</dbReference>
<accession>A0A9W6XZZ0</accession>
<keyword evidence="2" id="KW-1185">Reference proteome</keyword>
<protein>
    <submittedName>
        <fullName evidence="1">Unnamed protein product</fullName>
    </submittedName>
</protein>
<reference evidence="1" key="1">
    <citation type="submission" date="2023-04" db="EMBL/GenBank/DDBJ databases">
        <title>Phytophthora fragariaefolia NBRC 109709.</title>
        <authorList>
            <person name="Ichikawa N."/>
            <person name="Sato H."/>
            <person name="Tonouchi N."/>
        </authorList>
    </citation>
    <scope>NUCLEOTIDE SEQUENCE</scope>
    <source>
        <strain evidence="1">NBRC 109709</strain>
    </source>
</reference>
<sequence>MNAVNLDNASGTEILRFTPSVLSGFTYFIGGEVIPNFLEPALCQAEYQLARRYCPRPRNHSNLDIVSRPATLQNGEITKKLLNKSDKNGLWGYTVVLLSANSRKPTALRDVIHLQTNDISLDVRESLIAF</sequence>
<proteinExistence type="predicted"/>
<dbReference type="AlphaFoldDB" id="A0A9W6XZZ0"/>